<dbReference type="EMBL" id="LXQA010033601">
    <property type="protein sequence ID" value="MCH96902.1"/>
    <property type="molecule type" value="Genomic_DNA"/>
</dbReference>
<organism evidence="1 2">
    <name type="scientific">Trifolium medium</name>
    <dbReference type="NCBI Taxonomy" id="97028"/>
    <lineage>
        <taxon>Eukaryota</taxon>
        <taxon>Viridiplantae</taxon>
        <taxon>Streptophyta</taxon>
        <taxon>Embryophyta</taxon>
        <taxon>Tracheophyta</taxon>
        <taxon>Spermatophyta</taxon>
        <taxon>Magnoliopsida</taxon>
        <taxon>eudicotyledons</taxon>
        <taxon>Gunneridae</taxon>
        <taxon>Pentapetalae</taxon>
        <taxon>rosids</taxon>
        <taxon>fabids</taxon>
        <taxon>Fabales</taxon>
        <taxon>Fabaceae</taxon>
        <taxon>Papilionoideae</taxon>
        <taxon>50 kb inversion clade</taxon>
        <taxon>NPAAA clade</taxon>
        <taxon>Hologalegina</taxon>
        <taxon>IRL clade</taxon>
        <taxon>Trifolieae</taxon>
        <taxon>Trifolium</taxon>
    </lineage>
</organism>
<comment type="caution">
    <text evidence="1">The sequence shown here is derived from an EMBL/GenBank/DDBJ whole genome shotgun (WGS) entry which is preliminary data.</text>
</comment>
<accession>A0A392NB63</accession>
<evidence type="ECO:0000313" key="1">
    <source>
        <dbReference type="EMBL" id="MCH96902.1"/>
    </source>
</evidence>
<proteinExistence type="predicted"/>
<reference evidence="1 2" key="1">
    <citation type="journal article" date="2018" name="Front. Plant Sci.">
        <title>Red Clover (Trifolium pratense) and Zigzag Clover (T. medium) - A Picture of Genomic Similarities and Differences.</title>
        <authorList>
            <person name="Dluhosova J."/>
            <person name="Istvanek J."/>
            <person name="Nedelnik J."/>
            <person name="Repkova J."/>
        </authorList>
    </citation>
    <scope>NUCLEOTIDE SEQUENCE [LARGE SCALE GENOMIC DNA]</scope>
    <source>
        <strain evidence="2">cv. 10/8</strain>
        <tissue evidence="1">Leaf</tissue>
    </source>
</reference>
<keyword evidence="2" id="KW-1185">Reference proteome</keyword>
<gene>
    <name evidence="1" type="ORF">A2U01_0017893</name>
</gene>
<dbReference type="Proteomes" id="UP000265520">
    <property type="component" value="Unassembled WGS sequence"/>
</dbReference>
<protein>
    <submittedName>
        <fullName evidence="1">Uncharacterized protein</fullName>
    </submittedName>
</protein>
<sequence>WLKSNVTSIGLMSQPLTCIYNSSQSYKIPPFCHRRLPPTLGFQPPARNISSTSPPL</sequence>
<dbReference type="AlphaFoldDB" id="A0A392NB63"/>
<evidence type="ECO:0000313" key="2">
    <source>
        <dbReference type="Proteomes" id="UP000265520"/>
    </source>
</evidence>
<name>A0A392NB63_9FABA</name>
<feature type="non-terminal residue" evidence="1">
    <location>
        <position position="1"/>
    </location>
</feature>